<evidence type="ECO:0000259" key="4">
    <source>
        <dbReference type="PROSITE" id="PS50802"/>
    </source>
</evidence>
<reference evidence="5" key="1">
    <citation type="journal article" date="2020" name="Nature">
        <title>Giant virus diversity and host interactions through global metagenomics.</title>
        <authorList>
            <person name="Schulz F."/>
            <person name="Roux S."/>
            <person name="Paez-Espino D."/>
            <person name="Jungbluth S."/>
            <person name="Walsh D.A."/>
            <person name="Denef V.J."/>
            <person name="McMahon K.D."/>
            <person name="Konstantinidis K.T."/>
            <person name="Eloe-Fadrosh E.A."/>
            <person name="Kyrpides N.C."/>
            <person name="Woyke T."/>
        </authorList>
    </citation>
    <scope>NUCLEOTIDE SEQUENCE</scope>
    <source>
        <strain evidence="5">GVMAG-S-1035118-87</strain>
    </source>
</reference>
<comment type="catalytic activity">
    <reaction evidence="1">
        <text>Thiol-dependent hydrolysis of ester, thioester, amide, peptide and isopeptide bonds formed by the C-terminal Gly of ubiquitin (a 76-residue protein attached to proteins as an intracellular targeting signal).</text>
        <dbReference type="EC" id="3.4.19.12"/>
    </reaction>
</comment>
<organism evidence="5">
    <name type="scientific">viral metagenome</name>
    <dbReference type="NCBI Taxonomy" id="1070528"/>
    <lineage>
        <taxon>unclassified sequences</taxon>
        <taxon>metagenomes</taxon>
        <taxon>organismal metagenomes</taxon>
    </lineage>
</organism>
<protein>
    <recommendedName>
        <fullName evidence="2">ubiquitinyl hydrolase 1</fullName>
        <ecNumber evidence="2">3.4.19.12</ecNumber>
    </recommendedName>
</protein>
<feature type="domain" description="OTU" evidence="4">
    <location>
        <begin position="1"/>
        <end position="117"/>
    </location>
</feature>
<evidence type="ECO:0000256" key="2">
    <source>
        <dbReference type="ARBA" id="ARBA00012759"/>
    </source>
</evidence>
<dbReference type="SUPFAM" id="SSF54001">
    <property type="entry name" value="Cysteine proteinases"/>
    <property type="match status" value="1"/>
</dbReference>
<sequence>MSCLFNSLSHFIPENSFVLRQKICDYLLENKPIIDGLDTAFVLSMEQPNYIQQMRSTNTWGGGIEIQCACNLWELRVLVRNDRDHGRIIEFIPLSGKVSKTIRLYWTGGHYEPIRESHLEI</sequence>
<name>A0A6C0AI07_9ZZZZ</name>
<dbReference type="GO" id="GO:0036503">
    <property type="term" value="P:ERAD pathway"/>
    <property type="evidence" value="ECO:0007669"/>
    <property type="project" value="TreeGrafter"/>
</dbReference>
<evidence type="ECO:0000256" key="3">
    <source>
        <dbReference type="ARBA" id="ARBA00022801"/>
    </source>
</evidence>
<accession>A0A6C0AI07</accession>
<keyword evidence="3" id="KW-0378">Hydrolase</keyword>
<dbReference type="InterPro" id="IPR038765">
    <property type="entry name" value="Papain-like_cys_pep_sf"/>
</dbReference>
<dbReference type="CDD" id="cd22744">
    <property type="entry name" value="OTU"/>
    <property type="match status" value="1"/>
</dbReference>
<dbReference type="GO" id="GO:0004843">
    <property type="term" value="F:cysteine-type deubiquitinase activity"/>
    <property type="evidence" value="ECO:0007669"/>
    <property type="project" value="UniProtKB-EC"/>
</dbReference>
<dbReference type="GO" id="GO:0005829">
    <property type="term" value="C:cytosol"/>
    <property type="evidence" value="ECO:0007669"/>
    <property type="project" value="TreeGrafter"/>
</dbReference>
<dbReference type="GO" id="GO:0030968">
    <property type="term" value="P:endoplasmic reticulum unfolded protein response"/>
    <property type="evidence" value="ECO:0007669"/>
    <property type="project" value="TreeGrafter"/>
</dbReference>
<dbReference type="PANTHER" id="PTHR13312:SF0">
    <property type="entry name" value="UBIQUITIN THIOESTERASE OTU1"/>
    <property type="match status" value="1"/>
</dbReference>
<dbReference type="PANTHER" id="PTHR13312">
    <property type="entry name" value="HIV-INDUCED PROTEIN-7-LIKE PROTEASE"/>
    <property type="match status" value="1"/>
</dbReference>
<dbReference type="AlphaFoldDB" id="A0A6C0AI07"/>
<dbReference type="Pfam" id="PF02338">
    <property type="entry name" value="OTU"/>
    <property type="match status" value="1"/>
</dbReference>
<dbReference type="EC" id="3.4.19.12" evidence="2"/>
<dbReference type="EMBL" id="MN740625">
    <property type="protein sequence ID" value="QHS79005.1"/>
    <property type="molecule type" value="Genomic_DNA"/>
</dbReference>
<evidence type="ECO:0000256" key="1">
    <source>
        <dbReference type="ARBA" id="ARBA00000707"/>
    </source>
</evidence>
<dbReference type="InterPro" id="IPR003323">
    <property type="entry name" value="OTU_dom"/>
</dbReference>
<dbReference type="GO" id="GO:0005634">
    <property type="term" value="C:nucleus"/>
    <property type="evidence" value="ECO:0007669"/>
    <property type="project" value="TreeGrafter"/>
</dbReference>
<dbReference type="PROSITE" id="PS50802">
    <property type="entry name" value="OTU"/>
    <property type="match status" value="1"/>
</dbReference>
<evidence type="ECO:0000313" key="5">
    <source>
        <dbReference type="EMBL" id="QHS79005.1"/>
    </source>
</evidence>
<dbReference type="Gene3D" id="3.90.70.80">
    <property type="match status" value="1"/>
</dbReference>
<proteinExistence type="predicted"/>
<dbReference type="GO" id="GO:0016579">
    <property type="term" value="P:protein deubiquitination"/>
    <property type="evidence" value="ECO:0007669"/>
    <property type="project" value="TreeGrafter"/>
</dbReference>